<protein>
    <submittedName>
        <fullName evidence="1">Twin-arginine translocation signal domain-containing protein</fullName>
    </submittedName>
</protein>
<proteinExistence type="predicted"/>
<organism evidence="1 2">
    <name type="scientific">Niabella pedocola</name>
    <dbReference type="NCBI Taxonomy" id="1752077"/>
    <lineage>
        <taxon>Bacteria</taxon>
        <taxon>Pseudomonadati</taxon>
        <taxon>Bacteroidota</taxon>
        <taxon>Chitinophagia</taxon>
        <taxon>Chitinophagales</taxon>
        <taxon>Chitinophagaceae</taxon>
        <taxon>Niabella</taxon>
    </lineage>
</organism>
<dbReference type="SUPFAM" id="SSF51445">
    <property type="entry name" value="(Trans)glycosidases"/>
    <property type="match status" value="1"/>
</dbReference>
<evidence type="ECO:0000313" key="1">
    <source>
        <dbReference type="EMBL" id="MCD2422662.1"/>
    </source>
</evidence>
<dbReference type="NCBIfam" id="TIGR01409">
    <property type="entry name" value="TAT_signal_seq"/>
    <property type="match status" value="1"/>
</dbReference>
<gene>
    <name evidence="1" type="ORF">LQ567_07815</name>
</gene>
<accession>A0ABS8PNI4</accession>
<dbReference type="InterPro" id="IPR019546">
    <property type="entry name" value="TAT_signal_bac_arc"/>
</dbReference>
<dbReference type="InterPro" id="IPR006311">
    <property type="entry name" value="TAT_signal"/>
</dbReference>
<comment type="caution">
    <text evidence="1">The sequence shown here is derived from an EMBL/GenBank/DDBJ whole genome shotgun (WGS) entry which is preliminary data.</text>
</comment>
<dbReference type="EMBL" id="JAJNEC010000005">
    <property type="protein sequence ID" value="MCD2422662.1"/>
    <property type="molecule type" value="Genomic_DNA"/>
</dbReference>
<keyword evidence="2" id="KW-1185">Reference proteome</keyword>
<dbReference type="InterPro" id="IPR013785">
    <property type="entry name" value="Aldolase_TIM"/>
</dbReference>
<evidence type="ECO:0000313" key="2">
    <source>
        <dbReference type="Proteomes" id="UP001199816"/>
    </source>
</evidence>
<dbReference type="PROSITE" id="PS51318">
    <property type="entry name" value="TAT"/>
    <property type="match status" value="1"/>
</dbReference>
<dbReference type="Gene3D" id="3.20.20.70">
    <property type="entry name" value="Aldolase class I"/>
    <property type="match status" value="1"/>
</dbReference>
<dbReference type="RefSeq" id="WP_231003872.1">
    <property type="nucleotide sequence ID" value="NZ_JAJNEC010000005.1"/>
</dbReference>
<dbReference type="InterPro" id="IPR017853">
    <property type="entry name" value="GH"/>
</dbReference>
<dbReference type="Proteomes" id="UP001199816">
    <property type="component" value="Unassembled WGS sequence"/>
</dbReference>
<name>A0ABS8PNI4_9BACT</name>
<sequence length="768" mass="84810">MDSRSRRQFIKKATVLGGALPLAGLPVNLAAQRGKEVAPLLQKEDYTIRLEDACITIHAGILKRVLDIRNGQVVTRSLSVNGTSLLEEAAEDFSLAFYQATPDQKPAGIRLQSDGSMQWTDGSVVNAKGDNQPVSWSPVAVVGGPDLATRFRLVATEVTHPGKGLTRLQLRAAAFADPALQGVSLCIFYEVYEGYPAIRKWMEVINNGRHWLKIDRFSIDAIAIASGFRTITPLTPAEQGAESSMVAFSNATQTKGVIITSEVPSAVRTIRATGSTGYADDYFEWVLGPSEHFATEPVFQFGFSGAAVSTISGISTPLDRAVETPFKDFLRGSVGLRAAAAQVPAPIWCSYTHFLDKLNDADMRQQADIASAIGFETFQMDEGWARTPAPGGSEPGSSFPDFVATCNYIRSKGLQLGLWISCFRGGEAKDLKALPDGRSLPLFQNTKRGYGMSFSGPWRDYFANDLLYMRDKYGMTYVKVDLTNISKGDIAAAHESRTKKESLLRGLRGLLEMSKRVGMMAPDIWTQLTHELYWRTPGPPADIAVLKYACAFHTTPNTYKGSGNGSKRVSPDWPYDPLKMREQLIDSCWEARQRYFSHRGLPLYSVEFYAAHAVNIKGSLTPQVQDRQLCSWLMGAPTVFAGDLSSLTPEQILHYRKRVDLLKSLQQTYNIYQYFQYSGVPQPTETGWHWWGKLNEQGEGVVVVIRGTADAGARIINIPWVQPEKNYTVTALFAGKKMGRYTGRQLQKGIVSLVLPVYGQELLKVSSN</sequence>
<reference evidence="1 2" key="1">
    <citation type="submission" date="2021-11" db="EMBL/GenBank/DDBJ databases">
        <title>Genomic of Niabella pedocola.</title>
        <authorList>
            <person name="Wu T."/>
        </authorList>
    </citation>
    <scope>NUCLEOTIDE SEQUENCE [LARGE SCALE GENOMIC DNA]</scope>
    <source>
        <strain evidence="1 2">JCM 31011</strain>
    </source>
</reference>